<evidence type="ECO:0000313" key="2">
    <source>
        <dbReference type="Proteomes" id="UP000198635"/>
    </source>
</evidence>
<sequence>MTTIMPGDKNLRNAIAWIEEHRREDPDLKKLMAQAAMRFDLTPPEELALARFYREEAGSR</sequence>
<protein>
    <submittedName>
        <fullName evidence="1">Uncharacterized protein</fullName>
    </submittedName>
</protein>
<reference evidence="2" key="1">
    <citation type="submission" date="2016-10" db="EMBL/GenBank/DDBJ databases">
        <authorList>
            <person name="Varghese N."/>
            <person name="Submissions S."/>
        </authorList>
    </citation>
    <scope>NUCLEOTIDE SEQUENCE [LARGE SCALE GENOMIC DNA]</scope>
    <source>
        <strain evidence="2">DSM 5918</strain>
    </source>
</reference>
<keyword evidence="2" id="KW-1185">Reference proteome</keyword>
<dbReference type="RefSeq" id="WP_092373319.1">
    <property type="nucleotide sequence ID" value="NZ_FORX01000004.1"/>
</dbReference>
<dbReference type="STRING" id="52560.SAMN04488082_104214"/>
<dbReference type="EMBL" id="FORX01000004">
    <property type="protein sequence ID" value="SFJ59827.1"/>
    <property type="molecule type" value="Genomic_DNA"/>
</dbReference>
<dbReference type="AlphaFoldDB" id="A0A1I3SQW1"/>
<accession>A0A1I3SQW1</accession>
<organism evidence="1 2">
    <name type="scientific">Desulfomicrobium apsheronum</name>
    <dbReference type="NCBI Taxonomy" id="52560"/>
    <lineage>
        <taxon>Bacteria</taxon>
        <taxon>Pseudomonadati</taxon>
        <taxon>Thermodesulfobacteriota</taxon>
        <taxon>Desulfovibrionia</taxon>
        <taxon>Desulfovibrionales</taxon>
        <taxon>Desulfomicrobiaceae</taxon>
        <taxon>Desulfomicrobium</taxon>
    </lineage>
</organism>
<name>A0A1I3SQW1_9BACT</name>
<dbReference type="Proteomes" id="UP000198635">
    <property type="component" value="Unassembled WGS sequence"/>
</dbReference>
<gene>
    <name evidence="1" type="ORF">SAMN04488082_104214</name>
</gene>
<dbReference type="OrthoDB" id="5422828at2"/>
<evidence type="ECO:0000313" key="1">
    <source>
        <dbReference type="EMBL" id="SFJ59827.1"/>
    </source>
</evidence>
<proteinExistence type="predicted"/>